<dbReference type="EMBL" id="CZAQ01000006">
    <property type="protein sequence ID" value="CUO92040.1"/>
    <property type="molecule type" value="Genomic_DNA"/>
</dbReference>
<gene>
    <name evidence="2" type="ORF">ERS852514_00508</name>
</gene>
<reference evidence="2 3" key="1">
    <citation type="submission" date="2015-09" db="EMBL/GenBank/DDBJ databases">
        <authorList>
            <consortium name="Pathogen Informatics"/>
        </authorList>
    </citation>
    <scope>NUCLEOTIDE SEQUENCE [LARGE SCALE GENOMIC DNA]</scope>
    <source>
        <strain evidence="2 3">2789STDY5834902</strain>
    </source>
</reference>
<evidence type="ECO:0000256" key="1">
    <source>
        <dbReference type="SAM" id="Phobius"/>
    </source>
</evidence>
<protein>
    <submittedName>
        <fullName evidence="2">Uncharacterized protein</fullName>
    </submittedName>
</protein>
<dbReference type="Gene3D" id="2.60.40.3860">
    <property type="match status" value="1"/>
</dbReference>
<keyword evidence="1" id="KW-1133">Transmembrane helix</keyword>
<evidence type="ECO:0000313" key="3">
    <source>
        <dbReference type="Proteomes" id="UP000095454"/>
    </source>
</evidence>
<accession>A0A174J4F1</accession>
<proteinExistence type="predicted"/>
<keyword evidence="1" id="KW-0812">Transmembrane</keyword>
<sequence length="157" mass="17482">MNAPDALQNIRSKHPVAYVVLYLFVGWALLVVITHAIAFGAELLIASSDQPVVKWETTDECTDGTRTIYYNSPSLYQEFKVKIKDSKIVDAELGSLFTIGATVNAEQVEYTDGHATYRIDLSILGRPSRACLLECDIRGTTLHMSEIQMRPDKEISS</sequence>
<keyword evidence="1" id="KW-0472">Membrane</keyword>
<dbReference type="RefSeq" id="WP_055250762.1">
    <property type="nucleotide sequence ID" value="NZ_CABIXX010000006.1"/>
</dbReference>
<evidence type="ECO:0000313" key="2">
    <source>
        <dbReference type="EMBL" id="CUO92040.1"/>
    </source>
</evidence>
<name>A0A174J4F1_9ACTN</name>
<feature type="transmembrane region" description="Helical" evidence="1">
    <location>
        <begin position="20"/>
        <end position="45"/>
    </location>
</feature>
<organism evidence="2 3">
    <name type="scientific">Collinsella aerofaciens</name>
    <dbReference type="NCBI Taxonomy" id="74426"/>
    <lineage>
        <taxon>Bacteria</taxon>
        <taxon>Bacillati</taxon>
        <taxon>Actinomycetota</taxon>
        <taxon>Coriobacteriia</taxon>
        <taxon>Coriobacteriales</taxon>
        <taxon>Coriobacteriaceae</taxon>
        <taxon>Collinsella</taxon>
    </lineage>
</organism>
<dbReference type="Proteomes" id="UP000095454">
    <property type="component" value="Unassembled WGS sequence"/>
</dbReference>
<dbReference type="AlphaFoldDB" id="A0A174J4F1"/>